<dbReference type="PANTHER" id="PTHR43065:SF16">
    <property type="entry name" value="SENSORY HISTIDINE KINASE_PHOSPHATASE NTRB"/>
    <property type="match status" value="1"/>
</dbReference>
<dbReference type="PRINTS" id="PR00344">
    <property type="entry name" value="BCTRLSENSOR"/>
</dbReference>
<dbReference type="SUPFAM" id="SSF47384">
    <property type="entry name" value="Homodimeric domain of signal transducing histidine kinase"/>
    <property type="match status" value="1"/>
</dbReference>
<evidence type="ECO:0000256" key="13">
    <source>
        <dbReference type="ARBA" id="ARBA00042313"/>
    </source>
</evidence>
<keyword evidence="3" id="KW-0597">Phosphoprotein</keyword>
<keyword evidence="9" id="KW-0902">Two-component regulatory system</keyword>
<evidence type="ECO:0000256" key="6">
    <source>
        <dbReference type="ARBA" id="ARBA00022777"/>
    </source>
</evidence>
<dbReference type="InterPro" id="IPR013767">
    <property type="entry name" value="PAS_fold"/>
</dbReference>
<dbReference type="SMART" id="SM00388">
    <property type="entry name" value="HisKA"/>
    <property type="match status" value="1"/>
</dbReference>
<dbReference type="PROSITE" id="PS50109">
    <property type="entry name" value="HIS_KIN"/>
    <property type="match status" value="1"/>
</dbReference>
<name>A0A7V2SYE0_LEUMU</name>
<evidence type="ECO:0000256" key="8">
    <source>
        <dbReference type="ARBA" id="ARBA00022840"/>
    </source>
</evidence>
<dbReference type="SUPFAM" id="SSF55874">
    <property type="entry name" value="ATPase domain of HSP90 chaperone/DNA topoisomerase II/histidine kinase"/>
    <property type="match status" value="1"/>
</dbReference>
<comment type="function">
    <text evidence="11">Member of the two-component regulatory system NtrB/NtrC, which controls expression of the nitrogen-regulated (ntr) genes in response to nitrogen limitation. Under conditions of nitrogen limitation, NtrB autophosphorylates and transfers the phosphoryl group to NtrC. In the presence of nitrogen, acts as a phosphatase that dephosphorylates and inactivates NtrC.</text>
</comment>
<evidence type="ECO:0000256" key="2">
    <source>
        <dbReference type="ARBA" id="ARBA00012438"/>
    </source>
</evidence>
<dbReference type="InterPro" id="IPR036097">
    <property type="entry name" value="HisK_dim/P_sf"/>
</dbReference>
<evidence type="ECO:0000256" key="5">
    <source>
        <dbReference type="ARBA" id="ARBA00022741"/>
    </source>
</evidence>
<keyword evidence="4" id="KW-0808">Transferase</keyword>
<evidence type="ECO:0000256" key="12">
    <source>
        <dbReference type="ARBA" id="ARBA00039567"/>
    </source>
</evidence>
<comment type="catalytic activity">
    <reaction evidence="1">
        <text>ATP + protein L-histidine = ADP + protein N-phospho-L-histidine.</text>
        <dbReference type="EC" id="2.7.13.3"/>
    </reaction>
</comment>
<organism evidence="16">
    <name type="scientific">Leucothrix mucor</name>
    <dbReference type="NCBI Taxonomy" id="45248"/>
    <lineage>
        <taxon>Bacteria</taxon>
        <taxon>Pseudomonadati</taxon>
        <taxon>Pseudomonadota</taxon>
        <taxon>Gammaproteobacteria</taxon>
        <taxon>Thiotrichales</taxon>
        <taxon>Thiotrichaceae</taxon>
        <taxon>Leucothrix</taxon>
    </lineage>
</organism>
<dbReference type="SUPFAM" id="SSF55785">
    <property type="entry name" value="PYP-like sensor domain (PAS domain)"/>
    <property type="match status" value="1"/>
</dbReference>
<proteinExistence type="predicted"/>
<evidence type="ECO:0000256" key="3">
    <source>
        <dbReference type="ARBA" id="ARBA00022553"/>
    </source>
</evidence>
<dbReference type="InterPro" id="IPR003661">
    <property type="entry name" value="HisK_dim/P_dom"/>
</dbReference>
<dbReference type="GO" id="GO:0005524">
    <property type="term" value="F:ATP binding"/>
    <property type="evidence" value="ECO:0007669"/>
    <property type="project" value="UniProtKB-KW"/>
</dbReference>
<dbReference type="SMART" id="SM00091">
    <property type="entry name" value="PAS"/>
    <property type="match status" value="1"/>
</dbReference>
<dbReference type="GO" id="GO:0016787">
    <property type="term" value="F:hydrolase activity"/>
    <property type="evidence" value="ECO:0007669"/>
    <property type="project" value="UniProtKB-KW"/>
</dbReference>
<dbReference type="GO" id="GO:0000155">
    <property type="term" value="F:phosphorelay sensor kinase activity"/>
    <property type="evidence" value="ECO:0007669"/>
    <property type="project" value="InterPro"/>
</dbReference>
<keyword evidence="5" id="KW-0547">Nucleotide-binding</keyword>
<dbReference type="InterPro" id="IPR035965">
    <property type="entry name" value="PAS-like_dom_sf"/>
</dbReference>
<reference evidence="16" key="1">
    <citation type="journal article" date="2020" name="mSystems">
        <title>Genome- and Community-Level Interaction Insights into Carbon Utilization and Element Cycling Functions of Hydrothermarchaeota in Hydrothermal Sediment.</title>
        <authorList>
            <person name="Zhou Z."/>
            <person name="Liu Y."/>
            <person name="Xu W."/>
            <person name="Pan J."/>
            <person name="Luo Z.H."/>
            <person name="Li M."/>
        </authorList>
    </citation>
    <scope>NUCLEOTIDE SEQUENCE [LARGE SCALE GENOMIC DNA]</scope>
    <source>
        <strain evidence="16">HyVt-493</strain>
    </source>
</reference>
<gene>
    <name evidence="16" type="ORF">ENJ51_00845</name>
</gene>
<keyword evidence="7" id="KW-0378">Hydrolase</keyword>
<dbReference type="Pfam" id="PF02518">
    <property type="entry name" value="HATPase_c"/>
    <property type="match status" value="1"/>
</dbReference>
<dbReference type="Proteomes" id="UP000885750">
    <property type="component" value="Unassembled WGS sequence"/>
</dbReference>
<dbReference type="CDD" id="cd00130">
    <property type="entry name" value="PAS"/>
    <property type="match status" value="1"/>
</dbReference>
<evidence type="ECO:0000256" key="4">
    <source>
        <dbReference type="ARBA" id="ARBA00022679"/>
    </source>
</evidence>
<dbReference type="InterPro" id="IPR005467">
    <property type="entry name" value="His_kinase_dom"/>
</dbReference>
<dbReference type="NCBIfam" id="NF008293">
    <property type="entry name" value="PRK11073.1"/>
    <property type="match status" value="1"/>
</dbReference>
<comment type="caution">
    <text evidence="16">The sequence shown here is derived from an EMBL/GenBank/DDBJ whole genome shotgun (WGS) entry which is preliminary data.</text>
</comment>
<evidence type="ECO:0000256" key="10">
    <source>
        <dbReference type="ARBA" id="ARBA00023231"/>
    </source>
</evidence>
<dbReference type="EC" id="2.7.13.3" evidence="2"/>
<dbReference type="CDD" id="cd00082">
    <property type="entry name" value="HisKA"/>
    <property type="match status" value="1"/>
</dbReference>
<evidence type="ECO:0000256" key="9">
    <source>
        <dbReference type="ARBA" id="ARBA00023012"/>
    </source>
</evidence>
<dbReference type="Gene3D" id="3.30.450.20">
    <property type="entry name" value="PAS domain"/>
    <property type="match status" value="1"/>
</dbReference>
<dbReference type="SMART" id="SM00387">
    <property type="entry name" value="HATPase_c"/>
    <property type="match status" value="1"/>
</dbReference>
<evidence type="ECO:0000256" key="11">
    <source>
        <dbReference type="ARBA" id="ARBA00037696"/>
    </source>
</evidence>
<keyword evidence="6" id="KW-0418">Kinase</keyword>
<sequence length="351" mass="39610">MKNNKKMNLDLSNALTTAIIILDTSLYIRYMNAAAEELFAQSYQRVAGKSYQHLFHMDLAKHYLNHALKHSDSQTLRECNLKTPHEKVITDCIATPYRPDGKLEGIIIELLRVDRKVRISRENQLLKEQEATQILVRGLAHEIKNPLGGLRGAAQLLESELSNDDLKEYTQVIISEADRLQLLVDRMLGSSLQQNMESINIHEVLEHTRKLIQPDLPKDVQLQLDYDPSIPLLQADKDQLIQIVLNITGNAIKAVSNKGTIIFRTRIVRQFTLNNIAYPLVMQLEIIDNGVGIPKSLQDKVFFPMISGSAEGTGLGLSIAQSLANKHNGLIEFDSQQGRTRFVLLLPITEY</sequence>
<protein>
    <recommendedName>
        <fullName evidence="12">Sensory histidine kinase/phosphatase NtrB</fullName>
        <ecNumber evidence="2">2.7.13.3</ecNumber>
    </recommendedName>
    <alternativeName>
        <fullName evidence="13">Nitrogen regulation protein NR(II)</fullName>
    </alternativeName>
    <alternativeName>
        <fullName evidence="14">Nitrogen regulator II</fullName>
    </alternativeName>
</protein>
<evidence type="ECO:0000256" key="1">
    <source>
        <dbReference type="ARBA" id="ARBA00000085"/>
    </source>
</evidence>
<dbReference type="InterPro" id="IPR004358">
    <property type="entry name" value="Sig_transdc_His_kin-like_C"/>
</dbReference>
<keyword evidence="8" id="KW-0067">ATP-binding</keyword>
<dbReference type="EMBL" id="DRMS01000031">
    <property type="protein sequence ID" value="HFC91337.1"/>
    <property type="molecule type" value="Genomic_DNA"/>
</dbReference>
<feature type="domain" description="Histidine kinase" evidence="15">
    <location>
        <begin position="138"/>
        <end position="350"/>
    </location>
</feature>
<dbReference type="AlphaFoldDB" id="A0A7V2SYE0"/>
<evidence type="ECO:0000256" key="14">
    <source>
        <dbReference type="ARBA" id="ARBA00043094"/>
    </source>
</evidence>
<dbReference type="Pfam" id="PF00989">
    <property type="entry name" value="PAS"/>
    <property type="match status" value="1"/>
</dbReference>
<accession>A0A7V2SYE0</accession>
<evidence type="ECO:0000259" key="15">
    <source>
        <dbReference type="PROSITE" id="PS50109"/>
    </source>
</evidence>
<dbReference type="Pfam" id="PF00512">
    <property type="entry name" value="HisKA"/>
    <property type="match status" value="1"/>
</dbReference>
<dbReference type="InterPro" id="IPR036890">
    <property type="entry name" value="HATPase_C_sf"/>
</dbReference>
<dbReference type="InterPro" id="IPR003594">
    <property type="entry name" value="HATPase_dom"/>
</dbReference>
<dbReference type="Gene3D" id="3.30.565.10">
    <property type="entry name" value="Histidine kinase-like ATPase, C-terminal domain"/>
    <property type="match status" value="1"/>
</dbReference>
<dbReference type="Gene3D" id="1.10.287.130">
    <property type="match status" value="1"/>
</dbReference>
<dbReference type="GO" id="GO:0006355">
    <property type="term" value="P:regulation of DNA-templated transcription"/>
    <property type="evidence" value="ECO:0007669"/>
    <property type="project" value="InterPro"/>
</dbReference>
<evidence type="ECO:0000256" key="7">
    <source>
        <dbReference type="ARBA" id="ARBA00022801"/>
    </source>
</evidence>
<dbReference type="PANTHER" id="PTHR43065">
    <property type="entry name" value="SENSOR HISTIDINE KINASE"/>
    <property type="match status" value="1"/>
</dbReference>
<dbReference type="InterPro" id="IPR000014">
    <property type="entry name" value="PAS"/>
</dbReference>
<evidence type="ECO:0000313" key="16">
    <source>
        <dbReference type="EMBL" id="HFC91337.1"/>
    </source>
</evidence>
<keyword evidence="10" id="KW-0535">Nitrogen fixation</keyword>